<dbReference type="EMBL" id="LN854557">
    <property type="protein sequence ID" value="CRL44638.1"/>
    <property type="molecule type" value="Genomic_DNA"/>
</dbReference>
<evidence type="ECO:0000313" key="1">
    <source>
        <dbReference type="EMBL" id="CRL44638.1"/>
    </source>
</evidence>
<proteinExistence type="predicted"/>
<gene>
    <name evidence="1" type="ORF">SGGMMB4_01847</name>
</gene>
<name>A0A193QHN7_SODGM</name>
<evidence type="ECO:0000313" key="2">
    <source>
        <dbReference type="Proteomes" id="UP000245838"/>
    </source>
</evidence>
<sequence length="69" mass="8604">MLYRAIKCEYWYNGNRCVYYLNDRSIVQESRLVPMPFSLRFYDARQRIIYSDAIRQQMKQAVMRYKKQH</sequence>
<organism evidence="1 2">
    <name type="scientific">Sodalis glossinidius (strain morsitans)</name>
    <dbReference type="NCBI Taxonomy" id="343509"/>
    <lineage>
        <taxon>Bacteria</taxon>
        <taxon>Pseudomonadati</taxon>
        <taxon>Pseudomonadota</taxon>
        <taxon>Gammaproteobacteria</taxon>
        <taxon>Enterobacterales</taxon>
        <taxon>Bruguierivoracaceae</taxon>
        <taxon>Sodalis</taxon>
    </lineage>
</organism>
<dbReference type="AlphaFoldDB" id="A0A193QHN7"/>
<dbReference type="Proteomes" id="UP000245838">
    <property type="component" value="Chromosome sggmmb4_Chromosome"/>
</dbReference>
<protein>
    <submittedName>
        <fullName evidence="1">Uncharacterized protein</fullName>
    </submittedName>
</protein>
<accession>A0A193QHN7</accession>
<reference evidence="1 2" key="1">
    <citation type="submission" date="2015-05" db="EMBL/GenBank/DDBJ databases">
        <authorList>
            <person name="Goodhead I."/>
        </authorList>
    </citation>
    <scope>NUCLEOTIDE SEQUENCE [LARGE SCALE GENOMIC DNA]</scope>
    <source>
        <strain evidence="2">morsitans</strain>
    </source>
</reference>